<protein>
    <recommendedName>
        <fullName evidence="6">Rieske domain-containing protein</fullName>
    </recommendedName>
</protein>
<dbReference type="EMBL" id="CP051682">
    <property type="protein sequence ID" value="QJD95771.1"/>
    <property type="molecule type" value="Genomic_DNA"/>
</dbReference>
<keyword evidence="5" id="KW-0472">Membrane</keyword>
<dbReference type="GO" id="GO:0046872">
    <property type="term" value="F:metal ion binding"/>
    <property type="evidence" value="ECO:0007669"/>
    <property type="project" value="UniProtKB-KW"/>
</dbReference>
<evidence type="ECO:0000256" key="3">
    <source>
        <dbReference type="ARBA" id="ARBA00023004"/>
    </source>
</evidence>
<reference evidence="7 8" key="1">
    <citation type="submission" date="2020-04" db="EMBL/GenBank/DDBJ databases">
        <title>Genome sequencing of novel species.</title>
        <authorList>
            <person name="Heo J."/>
            <person name="Kim S.-J."/>
            <person name="Kim J.-S."/>
            <person name="Hong S.-B."/>
            <person name="Kwon S.-W."/>
        </authorList>
    </citation>
    <scope>NUCLEOTIDE SEQUENCE [LARGE SCALE GENOMIC DNA]</scope>
    <source>
        <strain evidence="7 8">F39-2</strain>
    </source>
</reference>
<feature type="transmembrane region" description="Helical" evidence="5">
    <location>
        <begin position="44"/>
        <end position="64"/>
    </location>
</feature>
<dbReference type="InterPro" id="IPR017941">
    <property type="entry name" value="Rieske_2Fe-2S"/>
</dbReference>
<keyword evidence="8" id="KW-1185">Reference proteome</keyword>
<evidence type="ECO:0000313" key="8">
    <source>
        <dbReference type="Proteomes" id="UP000503278"/>
    </source>
</evidence>
<dbReference type="AlphaFoldDB" id="A0A7L5DYC1"/>
<dbReference type="PROSITE" id="PS51296">
    <property type="entry name" value="RIESKE"/>
    <property type="match status" value="1"/>
</dbReference>
<dbReference type="SUPFAM" id="SSF50022">
    <property type="entry name" value="ISP domain"/>
    <property type="match status" value="1"/>
</dbReference>
<proteinExistence type="predicted"/>
<keyword evidence="2" id="KW-0479">Metal-binding</keyword>
<keyword evidence="4" id="KW-0411">Iron-sulfur</keyword>
<organism evidence="7 8">
    <name type="scientific">Mucilaginibacter robiniae</name>
    <dbReference type="NCBI Taxonomy" id="2728022"/>
    <lineage>
        <taxon>Bacteria</taxon>
        <taxon>Pseudomonadati</taxon>
        <taxon>Bacteroidota</taxon>
        <taxon>Sphingobacteriia</taxon>
        <taxon>Sphingobacteriales</taxon>
        <taxon>Sphingobacteriaceae</taxon>
        <taxon>Mucilaginibacter</taxon>
    </lineage>
</organism>
<keyword evidence="3" id="KW-0408">Iron</keyword>
<dbReference type="Proteomes" id="UP000503278">
    <property type="component" value="Chromosome"/>
</dbReference>
<dbReference type="GO" id="GO:0051537">
    <property type="term" value="F:2 iron, 2 sulfur cluster binding"/>
    <property type="evidence" value="ECO:0007669"/>
    <property type="project" value="UniProtKB-KW"/>
</dbReference>
<name>A0A7L5DYC1_9SPHI</name>
<feature type="domain" description="Rieske" evidence="6">
    <location>
        <begin position="61"/>
        <end position="138"/>
    </location>
</feature>
<keyword evidence="5" id="KW-1133">Transmembrane helix</keyword>
<accession>A0A7L5DYC1</accession>
<evidence type="ECO:0000256" key="1">
    <source>
        <dbReference type="ARBA" id="ARBA00022714"/>
    </source>
</evidence>
<dbReference type="InterPro" id="IPR036922">
    <property type="entry name" value="Rieske_2Fe-2S_sf"/>
</dbReference>
<dbReference type="RefSeq" id="WP_169606778.1">
    <property type="nucleotide sequence ID" value="NZ_CP051682.1"/>
</dbReference>
<evidence type="ECO:0000256" key="2">
    <source>
        <dbReference type="ARBA" id="ARBA00022723"/>
    </source>
</evidence>
<evidence type="ECO:0000259" key="6">
    <source>
        <dbReference type="PROSITE" id="PS51296"/>
    </source>
</evidence>
<evidence type="ECO:0000313" key="7">
    <source>
        <dbReference type="EMBL" id="QJD95771.1"/>
    </source>
</evidence>
<sequence length="140" mass="14765">MRKLVYLSMLMLCLVGCGKGDTSYIPSVAVNFSAPLTDPRLSKLGGIGGSTVITGYGVAGLIIYRYGTGTNDYVAYDRCSSYLPQNKCAVTIDATGLTATDPCSGSKFLLSDGSPVKAPATRSLKSYSVYVSNFTIFVSN</sequence>
<keyword evidence="1" id="KW-0001">2Fe-2S</keyword>
<dbReference type="Gene3D" id="2.102.10.10">
    <property type="entry name" value="Rieske [2Fe-2S] iron-sulphur domain"/>
    <property type="match status" value="1"/>
</dbReference>
<evidence type="ECO:0000256" key="4">
    <source>
        <dbReference type="ARBA" id="ARBA00023014"/>
    </source>
</evidence>
<gene>
    <name evidence="7" type="ORF">HH214_07750</name>
</gene>
<dbReference type="KEGG" id="mrob:HH214_07750"/>
<keyword evidence="5" id="KW-0812">Transmembrane</keyword>
<evidence type="ECO:0000256" key="5">
    <source>
        <dbReference type="SAM" id="Phobius"/>
    </source>
</evidence>